<evidence type="ECO:0000313" key="3">
    <source>
        <dbReference type="EMBL" id="MCW3474410.1"/>
    </source>
</evidence>
<name>A0AA42CH22_9PROT</name>
<dbReference type="PANTHER" id="PTHR43048">
    <property type="entry name" value="METHYLMALONYL-COA EPIMERASE"/>
    <property type="match status" value="1"/>
</dbReference>
<dbReference type="InterPro" id="IPR004360">
    <property type="entry name" value="Glyas_Fos-R_dOase_dom"/>
</dbReference>
<dbReference type="EMBL" id="JAPDNT010000003">
    <property type="protein sequence ID" value="MCW3474410.1"/>
    <property type="molecule type" value="Genomic_DNA"/>
</dbReference>
<dbReference type="PANTHER" id="PTHR43048:SF3">
    <property type="entry name" value="METHYLMALONYL-COA EPIMERASE, MITOCHONDRIAL"/>
    <property type="match status" value="1"/>
</dbReference>
<protein>
    <submittedName>
        <fullName evidence="3">VOC family protein</fullName>
    </submittedName>
</protein>
<gene>
    <name evidence="3" type="ORF">OL599_07425</name>
</gene>
<organism evidence="3 4">
    <name type="scientific">Limobrevibacterium gyesilva</name>
    <dbReference type="NCBI Taxonomy" id="2991712"/>
    <lineage>
        <taxon>Bacteria</taxon>
        <taxon>Pseudomonadati</taxon>
        <taxon>Pseudomonadota</taxon>
        <taxon>Alphaproteobacteria</taxon>
        <taxon>Acetobacterales</taxon>
        <taxon>Acetobacteraceae</taxon>
        <taxon>Limobrevibacterium</taxon>
    </lineage>
</organism>
<evidence type="ECO:0000313" key="4">
    <source>
        <dbReference type="Proteomes" id="UP001165679"/>
    </source>
</evidence>
<dbReference type="InterPro" id="IPR029068">
    <property type="entry name" value="Glyas_Bleomycin-R_OHBP_Dase"/>
</dbReference>
<keyword evidence="1" id="KW-0479">Metal-binding</keyword>
<dbReference type="InterPro" id="IPR037523">
    <property type="entry name" value="VOC_core"/>
</dbReference>
<evidence type="ECO:0000256" key="1">
    <source>
        <dbReference type="ARBA" id="ARBA00022723"/>
    </source>
</evidence>
<dbReference type="GO" id="GO:0046491">
    <property type="term" value="P:L-methylmalonyl-CoA metabolic process"/>
    <property type="evidence" value="ECO:0007669"/>
    <property type="project" value="TreeGrafter"/>
</dbReference>
<accession>A0AA42CH22</accession>
<dbReference type="RefSeq" id="WP_264713038.1">
    <property type="nucleotide sequence ID" value="NZ_JAPDNT010000003.1"/>
</dbReference>
<dbReference type="GO" id="GO:0046872">
    <property type="term" value="F:metal ion binding"/>
    <property type="evidence" value="ECO:0007669"/>
    <property type="project" value="UniProtKB-KW"/>
</dbReference>
<comment type="caution">
    <text evidence="3">The sequence shown here is derived from an EMBL/GenBank/DDBJ whole genome shotgun (WGS) entry which is preliminary data.</text>
</comment>
<evidence type="ECO:0000259" key="2">
    <source>
        <dbReference type="PROSITE" id="PS51819"/>
    </source>
</evidence>
<proteinExistence type="predicted"/>
<dbReference type="InterPro" id="IPR051785">
    <property type="entry name" value="MMCE/EMCE_epimerase"/>
</dbReference>
<dbReference type="PROSITE" id="PS51819">
    <property type="entry name" value="VOC"/>
    <property type="match status" value="1"/>
</dbReference>
<dbReference type="AlphaFoldDB" id="A0AA42CH22"/>
<feature type="domain" description="VOC" evidence="2">
    <location>
        <begin position="1"/>
        <end position="120"/>
    </location>
</feature>
<dbReference type="Proteomes" id="UP001165679">
    <property type="component" value="Unassembled WGS sequence"/>
</dbReference>
<dbReference type="CDD" id="cd06587">
    <property type="entry name" value="VOC"/>
    <property type="match status" value="1"/>
</dbReference>
<dbReference type="Pfam" id="PF00903">
    <property type="entry name" value="Glyoxalase"/>
    <property type="match status" value="1"/>
</dbReference>
<sequence>MASVRYLVHDVDAAVAFYTGSLGFELRQQFGPAMAILAQDGLTLWLAGPAASASKPMPDGRRPEPGGWNRFVLQVDDLPGMVARLRRNGVRFRNDMLDGPGGRQILCEDPSGNVVELFEPR</sequence>
<dbReference type="SUPFAM" id="SSF54593">
    <property type="entry name" value="Glyoxalase/Bleomycin resistance protein/Dihydroxybiphenyl dioxygenase"/>
    <property type="match status" value="1"/>
</dbReference>
<reference evidence="3" key="2">
    <citation type="submission" date="2022-10" db="EMBL/GenBank/DDBJ databases">
        <authorList>
            <person name="Trinh H.N."/>
        </authorList>
    </citation>
    <scope>NUCLEOTIDE SEQUENCE</scope>
    <source>
        <strain evidence="3">RN2-1</strain>
    </source>
</reference>
<reference evidence="3" key="1">
    <citation type="submission" date="2022-09" db="EMBL/GenBank/DDBJ databases">
        <title>Rhodovastum sp. nov. RN2-1 isolated from soil in Seongnam, South Korea.</title>
        <authorList>
            <person name="Le N.T."/>
        </authorList>
    </citation>
    <scope>NUCLEOTIDE SEQUENCE</scope>
    <source>
        <strain evidence="3">RN2-1</strain>
    </source>
</reference>
<dbReference type="Gene3D" id="3.10.180.10">
    <property type="entry name" value="2,3-Dihydroxybiphenyl 1,2-Dioxygenase, domain 1"/>
    <property type="match status" value="1"/>
</dbReference>
<dbReference type="GO" id="GO:0004493">
    <property type="term" value="F:methylmalonyl-CoA epimerase activity"/>
    <property type="evidence" value="ECO:0007669"/>
    <property type="project" value="TreeGrafter"/>
</dbReference>
<keyword evidence="4" id="KW-1185">Reference proteome</keyword>